<evidence type="ECO:0000313" key="3">
    <source>
        <dbReference type="Proteomes" id="UP000002058"/>
    </source>
</evidence>
<accession>C4JRE3</accession>
<reference evidence="3" key="1">
    <citation type="journal article" date="2009" name="Genome Res.">
        <title>Comparative genomic analyses of the human fungal pathogens Coccidioides and their relatives.</title>
        <authorList>
            <person name="Sharpton T.J."/>
            <person name="Stajich J.E."/>
            <person name="Rounsley S.D."/>
            <person name="Gardner M.J."/>
            <person name="Wortman J.R."/>
            <person name="Jordar V.S."/>
            <person name="Maiti R."/>
            <person name="Kodira C.D."/>
            <person name="Neafsey D.E."/>
            <person name="Zeng Q."/>
            <person name="Hung C.-Y."/>
            <person name="McMahan C."/>
            <person name="Muszewska A."/>
            <person name="Grynberg M."/>
            <person name="Mandel M.A."/>
            <person name="Kellner E.M."/>
            <person name="Barker B.M."/>
            <person name="Galgiani J.N."/>
            <person name="Orbach M.J."/>
            <person name="Kirkland T.N."/>
            <person name="Cole G.T."/>
            <person name="Henn M.R."/>
            <person name="Birren B.W."/>
            <person name="Taylor J.W."/>
        </authorList>
    </citation>
    <scope>NUCLEOTIDE SEQUENCE [LARGE SCALE GENOMIC DNA]</scope>
    <source>
        <strain evidence="3">UAMH 1704</strain>
    </source>
</reference>
<gene>
    <name evidence="2" type="ORF">UREG_05032</name>
</gene>
<sequence>MAKPAYDGNGKPLFVIPYIPIQRELPEGITGASIPKFYYLLRLYYLLDHLWNAQLGALYPRSPENIALAHAFWTEHGPRTWEGKRFEFSENWITDSILRMKKDLEEELRISRLRELVIAKRKEKAAATIIPWQSKLEARFLKNSRGIEPETAPAIHCRVPRSCNTQSRPDDSARTVTLTENKVTPAVAQEKEAAIVVDKRNKRVRKVSLPATAPRRSKRVCAQQPKGRPKQPSRVERLKVRR</sequence>
<name>C4JRE3_UNCRE</name>
<dbReference type="HOGENOM" id="CLU_1147920_0_0_1"/>
<dbReference type="AlphaFoldDB" id="C4JRE3"/>
<feature type="region of interest" description="Disordered" evidence="1">
    <location>
        <begin position="206"/>
        <end position="242"/>
    </location>
</feature>
<dbReference type="GeneID" id="8443342"/>
<dbReference type="OrthoDB" id="4184908at2759"/>
<organism evidence="2 3">
    <name type="scientific">Uncinocarpus reesii (strain UAMH 1704)</name>
    <dbReference type="NCBI Taxonomy" id="336963"/>
    <lineage>
        <taxon>Eukaryota</taxon>
        <taxon>Fungi</taxon>
        <taxon>Dikarya</taxon>
        <taxon>Ascomycota</taxon>
        <taxon>Pezizomycotina</taxon>
        <taxon>Eurotiomycetes</taxon>
        <taxon>Eurotiomycetidae</taxon>
        <taxon>Onygenales</taxon>
        <taxon>Onygenaceae</taxon>
        <taxon>Uncinocarpus</taxon>
    </lineage>
</organism>
<feature type="compositionally biased region" description="Basic and acidic residues" evidence="1">
    <location>
        <begin position="233"/>
        <end position="242"/>
    </location>
</feature>
<dbReference type="InParanoid" id="C4JRE3"/>
<proteinExistence type="predicted"/>
<evidence type="ECO:0000313" key="2">
    <source>
        <dbReference type="EMBL" id="EEP80190.1"/>
    </source>
</evidence>
<keyword evidence="3" id="KW-1185">Reference proteome</keyword>
<dbReference type="VEuPathDB" id="FungiDB:UREG_05032"/>
<dbReference type="KEGG" id="ure:UREG_05032"/>
<dbReference type="eggNOG" id="ENOG502RAFD">
    <property type="taxonomic scope" value="Eukaryota"/>
</dbReference>
<dbReference type="EMBL" id="CH476617">
    <property type="protein sequence ID" value="EEP80190.1"/>
    <property type="molecule type" value="Genomic_DNA"/>
</dbReference>
<protein>
    <submittedName>
        <fullName evidence="2">Uncharacterized protein</fullName>
    </submittedName>
</protein>
<evidence type="ECO:0000256" key="1">
    <source>
        <dbReference type="SAM" id="MobiDB-lite"/>
    </source>
</evidence>
<dbReference type="RefSeq" id="XP_002584343.1">
    <property type="nucleotide sequence ID" value="XM_002584297.1"/>
</dbReference>
<dbReference type="Proteomes" id="UP000002058">
    <property type="component" value="Unassembled WGS sequence"/>
</dbReference>